<feature type="compositionally biased region" description="Low complexity" evidence="2">
    <location>
        <begin position="948"/>
        <end position="970"/>
    </location>
</feature>
<feature type="region of interest" description="Disordered" evidence="2">
    <location>
        <begin position="2269"/>
        <end position="2289"/>
    </location>
</feature>
<feature type="compositionally biased region" description="Low complexity" evidence="2">
    <location>
        <begin position="700"/>
        <end position="716"/>
    </location>
</feature>
<evidence type="ECO:0000256" key="1">
    <source>
        <dbReference type="SAM" id="Coils"/>
    </source>
</evidence>
<feature type="region of interest" description="Disordered" evidence="2">
    <location>
        <begin position="55"/>
        <end position="74"/>
    </location>
</feature>
<feature type="region of interest" description="Disordered" evidence="2">
    <location>
        <begin position="1625"/>
        <end position="1658"/>
    </location>
</feature>
<accession>A0ABM5JUN2</accession>
<feature type="compositionally biased region" description="Polar residues" evidence="2">
    <location>
        <begin position="362"/>
        <end position="386"/>
    </location>
</feature>
<feature type="signal peptide" evidence="3">
    <location>
        <begin position="1"/>
        <end position="20"/>
    </location>
</feature>
<feature type="region of interest" description="Disordered" evidence="2">
    <location>
        <begin position="1561"/>
        <end position="1612"/>
    </location>
</feature>
<feature type="compositionally biased region" description="Polar residues" evidence="2">
    <location>
        <begin position="55"/>
        <end position="65"/>
    </location>
</feature>
<evidence type="ECO:0000313" key="4">
    <source>
        <dbReference type="EnsemblMetazoa" id="XP_050501644.1"/>
    </source>
</evidence>
<feature type="region of interest" description="Disordered" evidence="2">
    <location>
        <begin position="1829"/>
        <end position="1852"/>
    </location>
</feature>
<keyword evidence="3" id="KW-0732">Signal</keyword>
<keyword evidence="5" id="KW-1185">Reference proteome</keyword>
<proteinExistence type="predicted"/>
<feature type="region of interest" description="Disordered" evidence="2">
    <location>
        <begin position="1317"/>
        <end position="1433"/>
    </location>
</feature>
<feature type="region of interest" description="Disordered" evidence="2">
    <location>
        <begin position="1510"/>
        <end position="1548"/>
    </location>
</feature>
<dbReference type="RefSeq" id="XP_050501644.1">
    <property type="nucleotide sequence ID" value="XM_050645687.1"/>
</dbReference>
<feature type="region of interest" description="Disordered" evidence="2">
    <location>
        <begin position="2366"/>
        <end position="2395"/>
    </location>
</feature>
<feature type="compositionally biased region" description="Low complexity" evidence="2">
    <location>
        <begin position="1342"/>
        <end position="1405"/>
    </location>
</feature>
<feature type="region of interest" description="Disordered" evidence="2">
    <location>
        <begin position="679"/>
        <end position="757"/>
    </location>
</feature>
<feature type="compositionally biased region" description="Low complexity" evidence="2">
    <location>
        <begin position="1642"/>
        <end position="1658"/>
    </location>
</feature>
<feature type="compositionally biased region" description="Polar residues" evidence="2">
    <location>
        <begin position="1406"/>
        <end position="1430"/>
    </location>
</feature>
<feature type="compositionally biased region" description="Low complexity" evidence="2">
    <location>
        <begin position="1829"/>
        <end position="1839"/>
    </location>
</feature>
<feature type="compositionally biased region" description="Polar residues" evidence="2">
    <location>
        <begin position="313"/>
        <end position="323"/>
    </location>
</feature>
<keyword evidence="1" id="KW-0175">Coiled coil</keyword>
<feature type="compositionally biased region" description="Low complexity" evidence="2">
    <location>
        <begin position="1536"/>
        <end position="1547"/>
    </location>
</feature>
<evidence type="ECO:0000313" key="5">
    <source>
        <dbReference type="Proteomes" id="UP001652700"/>
    </source>
</evidence>
<organism evidence="4 5">
    <name type="scientific">Diabrotica virgifera virgifera</name>
    <name type="common">western corn rootworm</name>
    <dbReference type="NCBI Taxonomy" id="50390"/>
    <lineage>
        <taxon>Eukaryota</taxon>
        <taxon>Metazoa</taxon>
        <taxon>Ecdysozoa</taxon>
        <taxon>Arthropoda</taxon>
        <taxon>Hexapoda</taxon>
        <taxon>Insecta</taxon>
        <taxon>Pterygota</taxon>
        <taxon>Neoptera</taxon>
        <taxon>Endopterygota</taxon>
        <taxon>Coleoptera</taxon>
        <taxon>Polyphaga</taxon>
        <taxon>Cucujiformia</taxon>
        <taxon>Chrysomeloidea</taxon>
        <taxon>Chrysomelidae</taxon>
        <taxon>Galerucinae</taxon>
        <taxon>Diabroticina</taxon>
        <taxon>Diabroticites</taxon>
        <taxon>Diabrotica</taxon>
    </lineage>
</organism>
<feature type="compositionally biased region" description="Polar residues" evidence="2">
    <location>
        <begin position="260"/>
        <end position="280"/>
    </location>
</feature>
<feature type="compositionally biased region" description="Low complexity" evidence="2">
    <location>
        <begin position="748"/>
        <end position="757"/>
    </location>
</feature>
<evidence type="ECO:0008006" key="6">
    <source>
        <dbReference type="Google" id="ProtNLM"/>
    </source>
</evidence>
<reference evidence="4" key="1">
    <citation type="submission" date="2025-05" db="UniProtKB">
        <authorList>
            <consortium name="EnsemblMetazoa"/>
        </authorList>
    </citation>
    <scope>IDENTIFICATION</scope>
</reference>
<feature type="compositionally biased region" description="Polar residues" evidence="2">
    <location>
        <begin position="1521"/>
        <end position="1535"/>
    </location>
</feature>
<feature type="region of interest" description="Disordered" evidence="2">
    <location>
        <begin position="299"/>
        <end position="424"/>
    </location>
</feature>
<feature type="compositionally biased region" description="Basic and acidic residues" evidence="2">
    <location>
        <begin position="392"/>
        <end position="402"/>
    </location>
</feature>
<feature type="compositionally biased region" description="Polar residues" evidence="2">
    <location>
        <begin position="330"/>
        <end position="350"/>
    </location>
</feature>
<dbReference type="GeneID" id="126881421"/>
<feature type="compositionally biased region" description="Polar residues" evidence="2">
    <location>
        <begin position="982"/>
        <end position="1001"/>
    </location>
</feature>
<dbReference type="EnsemblMetazoa" id="XM_050645687.1">
    <property type="protein sequence ID" value="XP_050501644.1"/>
    <property type="gene ID" value="LOC126881421"/>
</dbReference>
<feature type="compositionally biased region" description="Basic and acidic residues" evidence="2">
    <location>
        <begin position="685"/>
        <end position="695"/>
    </location>
</feature>
<feature type="compositionally biased region" description="Low complexity" evidence="2">
    <location>
        <begin position="2370"/>
        <end position="2388"/>
    </location>
</feature>
<feature type="compositionally biased region" description="Polar residues" evidence="2">
    <location>
        <begin position="1625"/>
        <end position="1641"/>
    </location>
</feature>
<feature type="coiled-coil region" evidence="1">
    <location>
        <begin position="2065"/>
        <end position="2099"/>
    </location>
</feature>
<evidence type="ECO:0000256" key="3">
    <source>
        <dbReference type="SAM" id="SignalP"/>
    </source>
</evidence>
<feature type="chain" id="PRO_5046883924" description="Mucin-2-like" evidence="3">
    <location>
        <begin position="21"/>
        <end position="2503"/>
    </location>
</feature>
<feature type="region of interest" description="Disordered" evidence="2">
    <location>
        <begin position="81"/>
        <end position="100"/>
    </location>
</feature>
<feature type="region of interest" description="Disordered" evidence="2">
    <location>
        <begin position="249"/>
        <end position="285"/>
    </location>
</feature>
<feature type="compositionally biased region" description="Polar residues" evidence="2">
    <location>
        <begin position="1330"/>
        <end position="1341"/>
    </location>
</feature>
<evidence type="ECO:0000256" key="2">
    <source>
        <dbReference type="SAM" id="MobiDB-lite"/>
    </source>
</evidence>
<protein>
    <recommendedName>
        <fullName evidence="6">Mucin-2-like</fullName>
    </recommendedName>
</protein>
<feature type="region of interest" description="Disordered" evidence="2">
    <location>
        <begin position="24"/>
        <end position="45"/>
    </location>
</feature>
<feature type="compositionally biased region" description="Low complexity" evidence="2">
    <location>
        <begin position="26"/>
        <end position="45"/>
    </location>
</feature>
<feature type="region of interest" description="Disordered" evidence="2">
    <location>
        <begin position="1945"/>
        <end position="2029"/>
    </location>
</feature>
<name>A0ABM5JUN2_DIAVI</name>
<feature type="compositionally biased region" description="Low complexity" evidence="2">
    <location>
        <begin position="1951"/>
        <end position="2029"/>
    </location>
</feature>
<feature type="region of interest" description="Disordered" evidence="2">
    <location>
        <begin position="2102"/>
        <end position="2123"/>
    </location>
</feature>
<dbReference type="Proteomes" id="UP001652700">
    <property type="component" value="Unplaced"/>
</dbReference>
<sequence>MKMKLLPLFLLFFFILLTQAQRRTTAKTSTEPSTTRSSVSRGRGRSRFVTSVEYQNVRETSSTPESVPRKTVTSRRRVVENVEQRFPSRSVSTPSPTPSKPAITFTVNSERRALAPTFGDTVEKIFTVNESPIKRTSKPAAVPQISARRTPKPLTDYVERKNFKSTKNTYEVQEVINEDFELVRRVKKPRVLIESTNNQVSVPLRSIDRKEFFRTGSVSRRNQENADSVLATKFPKRTKDTQEGVLNFPPRKLENLEPPKSTTSEAPVSEEPINNISNGNLLEEQPLDTTLVPVEFESSPDPLQAEEVKEELTNVNLVSSTSKPIEEPRSSANRRNGLRKNTNVIEQSTAAPRFRTRGRSSPAAQAEQSSRAPEFNFQSVTPTATPNRGFRRRLDTITEPRKGPSVFSAETQFPESRSRTGRKIDLPTPEKLTLEIPTRNRRRTTTPKINKESSMPTFPSRNRFRSREMPIIDEQKLEVLPLFEVEPKLVNTRVMNRADVVFQPKKSKDKDELMTRKINDIDARSRRRGGLELIQASSTEIKSTEIPARSRVAVSVSVETRTESSVRRSIPNRRSEVKESVVSEINEVTSRKKVSRKKVNSNSSNEIKIKPLPVYRGSKKSDVVVKKGSSEEVDESDNYPEAFKALIKSKKESRPVPSSLPLRASNVVTSVPSFSTTFHPSTFKEVTDSDNEIKPKALPTSTSSRWNRSRSTTTSSVKLSEPLPPKRFPSRTSPYTTSEPISEKRFPSRTTPSVSISTTPIYRGTKLRTLTPRTFSAPPKLEKSVSFKPRSSVAEKNIEIKQFNRNRNAKRAENPVLLSTKVPKYTTTAKKLDRGKYRSEYSSRGSTTTAPKYIPTIPSVPYIPTIPAITPVRTMVDTSNQKDHDDGIHVISIDEPVNALQSANLVKGDFVSSTANSVSDILPLVNDGTTEKTVSIIERIINSISARSTTPPSSGTPFSSTASTTESPSAILKLSPKKSRQTDLTDSSKTTESNDTVPFTTENPTTIIEKILSSLNAIQATDITSAGQVGIDFNTLTSFTTTPVSSVTKSSTSRPLLAPSSTTIFPLSILDELSEENKQKETVRKLLDLLNGLVSPQQQEVVVTPKYVNNRTPGRGPFVSTTFFPLSTASPELTTAPTVSSSTSTEQISSNFILSENTSPQIVSEIPNTTETTVTISTSTEVIPTVDSQSTTSLEELASTESATSNTEIVNSSVNTIIENIATNSDSPSTIGTTTENFTPSIPAGTEFGTIPIDVSSFFTTFTTPSSFQRFEVSPGSVSVFSANDLSLNTVTLEDIISTTVVNIAGRSNFDNAATTTSATTKEATKENTLEITTVGITTEPSPQTSSDSMSTSTEIVNSSNSTSSITETVNSTDPMSSSTETLSSSGPMSSSTESMSSGSMSNSTDALNSSGYMSSSTETVNNTQTNGTRSSKKLNFIQEPVQNRIDTSTPDYFIFAVLNNNTILRKRPKVEPNAPFYVIGVYPNNTVVKKFPNGTEVPMDMIIRVRGFDTRENPPPLPEITSNQVTSDLGSSPENININTDDQNTIPSVDVKSNRVAASTTQATTSSTKAQTTITQSPITTTEAKSRTTLSEISTTTPPITSTSTVTPSNTQTTIMSKAEPTTIPSTIPLETSNTSSLPFSTEQSSTTSTSTLPSTTVLNSNTVTLPQDSINASTLDLESTKLTATESSTNTLSTSDSSTAEPDLVVVESITVLSTTMGSNSVPPTFPTLSEILNDKTLEAFNEIVSNSDQVNTNISNQTDNGRVSKYIKVLNIQDLIKGRNSEARSRGKPISIKVGTTIPISNEIVSTESSSTIKSTMSTEQAISTTTNTVTSTTSTPEVTPLKSEETSTEDNAILSNKILDDTTLPAKPTPFSAIQKIGTTRKLTPTTITPIFISTTPSVFPTFLTTFFPNLFPDEATRKPKVSTSSPGVIRISAAPSVTQTTFTERPVTTTQAVTTTRPTTTTTTTTTTTNAPTTTTRPPTTTKIVTTTTPATTITTPSTTPKPTTTTTIPTTPQPTTTTRMTTSPTRVTLGETVTVSTTGRTDAITDFNTIEVTTTAIKLKGLSSEQKNNLREIAQLEKEQAALLQQLSFLTNLGLGQNRGPKSVANDKTKNSNANPASSLAERILALAVQRDKNSKSTSTVATTVTTSSTTKLPTSIQDQIAALETTKAPTKATPVLEEVLKQYNLNGLNVAVTSPTSTVYGKSEDAILASLLKEQGIVPSTPAVLAGVFDETTIRPRRPKATTPQPGPIMRGLNWLLNTLAPTPAPATKRPTPKPVKPNKPPVEEELLVNSPTHMTPIATAAPSKIANALSQEDIKKLINQLEDIQKNPSKGTLDLSQIKSIQNLINLDGGVVVSTNGEHGTTSRITTTQSTTPTVQTTQRQPKKMVTLPTEDPLSAISSSEDGFGFDSVESTTRTLRAPVGFNPVPGVDDGSPNPLVQSNLITAAVNVTKAISNFLGTALQTVSQGAAASFQTLFGVSSVGTRVLGSASGGSSAG</sequence>
<feature type="compositionally biased region" description="Polar residues" evidence="2">
    <location>
        <begin position="730"/>
        <end position="740"/>
    </location>
</feature>
<feature type="region of interest" description="Disordered" evidence="2">
    <location>
        <begin position="946"/>
        <end position="1001"/>
    </location>
</feature>